<sequence length="480" mass="52879">MQRGLLFVLFFVTALLGHAQTCSTLTQPRDGAVNIPVDTRVAWSEITDNIGFVVSFGTTPGDGDIIRNRSSGLNNFYVPQTGLPADTQIYVTISYYKAGQDFTTCETETFRTAPITSPPGCTRLTEPLNAAVNIAAETKLEWEYAPTATGYLISVGTAPNLNDVFDNLDVGNVLSFEPPEGLPADQSVYVTLTPYNDVGRASSCSVESFSTTSVVIDCGPFFDYRTGETLNLGPEIDFPEFIGLCKDQVTLSVESEDKADGYRWYSFTSDGAETLISSNRSVELPSVGTYRYEAYNYITRSTSTVECAKSKVFTVIPSESAIITSVEDTQAPLGRTLVINITGDGVYEFALDNSEGPYQFANSFENVSSDFHFIYVRDQNGCGITESSVQRKLSSNDFPKFFTPNGDDVNDYWQYIVPEIKQEIVLTTLHIFDRFGNLLADIDPDSQGWDGTFIGRKLPSSDYWFRAIAVNGEEVKGHFT</sequence>
<evidence type="ECO:0000313" key="1">
    <source>
        <dbReference type="EMBL" id="KKN35147.1"/>
    </source>
</evidence>
<gene>
    <name evidence="1" type="ORF">LCGC14_0786660</name>
</gene>
<dbReference type="Pfam" id="PF13585">
    <property type="entry name" value="CHU_C"/>
    <property type="match status" value="1"/>
</dbReference>
<reference evidence="1" key="1">
    <citation type="journal article" date="2015" name="Nature">
        <title>Complex archaea that bridge the gap between prokaryotes and eukaryotes.</title>
        <authorList>
            <person name="Spang A."/>
            <person name="Saw J.H."/>
            <person name="Jorgensen S.L."/>
            <person name="Zaremba-Niedzwiedzka K."/>
            <person name="Martijn J."/>
            <person name="Lind A.E."/>
            <person name="van Eijk R."/>
            <person name="Schleper C."/>
            <person name="Guy L."/>
            <person name="Ettema T.J."/>
        </authorList>
    </citation>
    <scope>NUCLEOTIDE SEQUENCE</scope>
</reference>
<dbReference type="EMBL" id="LAZR01002060">
    <property type="protein sequence ID" value="KKN35147.1"/>
    <property type="molecule type" value="Genomic_DNA"/>
</dbReference>
<evidence type="ECO:0008006" key="2">
    <source>
        <dbReference type="Google" id="ProtNLM"/>
    </source>
</evidence>
<accession>A0A0F9QDN1</accession>
<organism evidence="1">
    <name type="scientific">marine sediment metagenome</name>
    <dbReference type="NCBI Taxonomy" id="412755"/>
    <lineage>
        <taxon>unclassified sequences</taxon>
        <taxon>metagenomes</taxon>
        <taxon>ecological metagenomes</taxon>
    </lineage>
</organism>
<dbReference type="AlphaFoldDB" id="A0A0F9QDN1"/>
<dbReference type="InterPro" id="IPR026341">
    <property type="entry name" value="T9SS_type_B"/>
</dbReference>
<comment type="caution">
    <text evidence="1">The sequence shown here is derived from an EMBL/GenBank/DDBJ whole genome shotgun (WGS) entry which is preliminary data.</text>
</comment>
<protein>
    <recommendedName>
        <fullName evidence="2">Gliding motility-associated C-terminal domain-containing protein</fullName>
    </recommendedName>
</protein>
<feature type="non-terminal residue" evidence="1">
    <location>
        <position position="480"/>
    </location>
</feature>
<name>A0A0F9QDN1_9ZZZZ</name>
<proteinExistence type="predicted"/>
<dbReference type="NCBIfam" id="TIGR04131">
    <property type="entry name" value="Bac_Flav_CTERM"/>
    <property type="match status" value="1"/>
</dbReference>